<dbReference type="SUPFAM" id="SSF52266">
    <property type="entry name" value="SGNH hydrolase"/>
    <property type="match status" value="1"/>
</dbReference>
<proteinExistence type="predicted"/>
<feature type="disulfide bond" evidence="2">
    <location>
        <begin position="259"/>
        <end position="306"/>
    </location>
</feature>
<dbReference type="InterPro" id="IPR036514">
    <property type="entry name" value="SGNH_hydro_sf"/>
</dbReference>
<dbReference type="PANTHER" id="PTHR37981:SF1">
    <property type="entry name" value="SGNH HYDROLASE-TYPE ESTERASE DOMAIN-CONTAINING PROTEIN"/>
    <property type="match status" value="1"/>
</dbReference>
<dbReference type="Proteomes" id="UP000637578">
    <property type="component" value="Unassembled WGS sequence"/>
</dbReference>
<reference evidence="5" key="1">
    <citation type="journal article" date="2014" name="Int. J. Syst. Evol. Microbiol.">
        <title>Complete genome sequence of Corynebacterium casei LMG S-19264T (=DSM 44701T), isolated from a smear-ripened cheese.</title>
        <authorList>
            <consortium name="US DOE Joint Genome Institute (JGI-PGF)"/>
            <person name="Walter F."/>
            <person name="Albersmeier A."/>
            <person name="Kalinowski J."/>
            <person name="Ruckert C."/>
        </authorList>
    </citation>
    <scope>NUCLEOTIDE SEQUENCE</scope>
    <source>
        <strain evidence="5">CGMCC 4.5737</strain>
    </source>
</reference>
<dbReference type="InterPro" id="IPR013830">
    <property type="entry name" value="SGNH_hydro"/>
</dbReference>
<evidence type="ECO:0000259" key="4">
    <source>
        <dbReference type="Pfam" id="PF13472"/>
    </source>
</evidence>
<feature type="disulfide bond" evidence="2">
    <location>
        <begin position="136"/>
        <end position="161"/>
    </location>
</feature>
<dbReference type="AlphaFoldDB" id="A0A8J3CB15"/>
<keyword evidence="3" id="KW-0472">Membrane</keyword>
<keyword evidence="3" id="KW-1133">Transmembrane helix</keyword>
<feature type="active site" evidence="1">
    <location>
        <position position="324"/>
    </location>
</feature>
<dbReference type="GO" id="GO:0016491">
    <property type="term" value="F:oxidoreductase activity"/>
    <property type="evidence" value="ECO:0007669"/>
    <property type="project" value="InterPro"/>
</dbReference>
<dbReference type="SUPFAM" id="SSF53720">
    <property type="entry name" value="ALDH-like"/>
    <property type="match status" value="1"/>
</dbReference>
<dbReference type="GO" id="GO:0019433">
    <property type="term" value="P:triglyceride catabolic process"/>
    <property type="evidence" value="ECO:0007669"/>
    <property type="project" value="TreeGrafter"/>
</dbReference>
<dbReference type="InterPro" id="IPR037460">
    <property type="entry name" value="SEST-like"/>
</dbReference>
<keyword evidence="2" id="KW-1015">Disulfide bond</keyword>
<keyword evidence="3" id="KW-0812">Transmembrane</keyword>
<comment type="caution">
    <text evidence="5">The sequence shown here is derived from an EMBL/GenBank/DDBJ whole genome shotgun (WGS) entry which is preliminary data.</text>
</comment>
<dbReference type="CDD" id="cd01823">
    <property type="entry name" value="SEST_like"/>
    <property type="match status" value="1"/>
</dbReference>
<dbReference type="Pfam" id="PF13472">
    <property type="entry name" value="Lipase_GDSL_2"/>
    <property type="match status" value="1"/>
</dbReference>
<dbReference type="PANTHER" id="PTHR37981">
    <property type="entry name" value="LIPASE 2"/>
    <property type="match status" value="1"/>
</dbReference>
<dbReference type="RefSeq" id="WP_189054458.1">
    <property type="nucleotide sequence ID" value="NZ_BMMK01000003.1"/>
</dbReference>
<reference evidence="5" key="2">
    <citation type="submission" date="2020-09" db="EMBL/GenBank/DDBJ databases">
        <authorList>
            <person name="Sun Q."/>
            <person name="Zhou Y."/>
        </authorList>
    </citation>
    <scope>NUCLEOTIDE SEQUENCE</scope>
    <source>
        <strain evidence="5">CGMCC 4.5737</strain>
    </source>
</reference>
<accession>A0A8J3CB15</accession>
<evidence type="ECO:0000313" key="5">
    <source>
        <dbReference type="EMBL" id="GGM41364.1"/>
    </source>
</evidence>
<dbReference type="Gene3D" id="3.40.50.1110">
    <property type="entry name" value="SGNH hydrolase"/>
    <property type="match status" value="1"/>
</dbReference>
<evidence type="ECO:0000256" key="3">
    <source>
        <dbReference type="SAM" id="Phobius"/>
    </source>
</evidence>
<evidence type="ECO:0000256" key="1">
    <source>
        <dbReference type="PIRSR" id="PIRSR637460-1"/>
    </source>
</evidence>
<gene>
    <name evidence="5" type="ORF">GCM10012275_10450</name>
</gene>
<feature type="domain" description="SGNH hydrolase-type esterase" evidence="4">
    <location>
        <begin position="115"/>
        <end position="329"/>
    </location>
</feature>
<protein>
    <recommendedName>
        <fullName evidence="4">SGNH hydrolase-type esterase domain-containing protein</fullName>
    </recommendedName>
</protein>
<sequence length="351" mass="38474">MLCVARAWTYEEAISLINSSPWGDGAAIFTRDGRAARRQRRPRHSRPAKLVIHKFLPIPPHSSFTVVCLIIITVGRTGVTMRRRTTVLGALVFILLGISLTSGTAAARAPIHYVALGDSYSAGTGAGEYDPASGDCRRSKMAYPELWRQRHRVDSFTFVACERASTATVRSTQMDALSTSTTFVTITIGGNDAGFPGVLVNCILGHEQMCQTAIDRAKKFARTTLPDRLDVTYQEIAERAPAARVVVLGYPRLFELSDCEELLRADTRAALNDAADLLNDTIKHRAEAAGFHYTDARDAFAGHGVCSTNPYIHSLAVPIQESYHPNRVGQLKGYLPLVETAYRHHPHKVGS</sequence>
<keyword evidence="6" id="KW-1185">Reference proteome</keyword>
<evidence type="ECO:0000313" key="6">
    <source>
        <dbReference type="Proteomes" id="UP000637578"/>
    </source>
</evidence>
<organism evidence="5 6">
    <name type="scientific">Longimycelium tulufanense</name>
    <dbReference type="NCBI Taxonomy" id="907463"/>
    <lineage>
        <taxon>Bacteria</taxon>
        <taxon>Bacillati</taxon>
        <taxon>Actinomycetota</taxon>
        <taxon>Actinomycetes</taxon>
        <taxon>Pseudonocardiales</taxon>
        <taxon>Pseudonocardiaceae</taxon>
        <taxon>Longimycelium</taxon>
    </lineage>
</organism>
<evidence type="ECO:0000256" key="2">
    <source>
        <dbReference type="PIRSR" id="PIRSR637460-2"/>
    </source>
</evidence>
<feature type="active site" description="Nucleophile" evidence="1">
    <location>
        <position position="119"/>
    </location>
</feature>
<feature type="disulfide bond" evidence="2">
    <location>
        <begin position="202"/>
        <end position="210"/>
    </location>
</feature>
<dbReference type="EMBL" id="BMMK01000003">
    <property type="protein sequence ID" value="GGM41364.1"/>
    <property type="molecule type" value="Genomic_DNA"/>
</dbReference>
<feature type="transmembrane region" description="Helical" evidence="3">
    <location>
        <begin position="87"/>
        <end position="107"/>
    </location>
</feature>
<dbReference type="InterPro" id="IPR016161">
    <property type="entry name" value="Ald_DH/histidinol_DH"/>
</dbReference>
<dbReference type="GO" id="GO:0004806">
    <property type="term" value="F:triacylglycerol lipase activity"/>
    <property type="evidence" value="ECO:0007669"/>
    <property type="project" value="TreeGrafter"/>
</dbReference>
<name>A0A8J3CB15_9PSEU</name>